<gene>
    <name evidence="2" type="ORF">FHS07_003098</name>
</gene>
<dbReference type="Proteomes" id="UP000543579">
    <property type="component" value="Unassembled WGS sequence"/>
</dbReference>
<dbReference type="EMBL" id="JACHXY010000003">
    <property type="protein sequence ID" value="MBB3159380.1"/>
    <property type="molecule type" value="Genomic_DNA"/>
</dbReference>
<protein>
    <submittedName>
        <fullName evidence="2">Uncharacterized protein</fullName>
    </submittedName>
</protein>
<evidence type="ECO:0000256" key="1">
    <source>
        <dbReference type="SAM" id="MobiDB-lite"/>
    </source>
</evidence>
<reference evidence="2 3" key="1">
    <citation type="submission" date="2020-08" db="EMBL/GenBank/DDBJ databases">
        <title>Genomic Encyclopedia of Type Strains, Phase III (KMG-III): the genomes of soil and plant-associated and newly described type strains.</title>
        <authorList>
            <person name="Whitman W."/>
        </authorList>
    </citation>
    <scope>NUCLEOTIDE SEQUENCE [LARGE SCALE GENOMIC DNA]</scope>
    <source>
        <strain evidence="2 3">CECT 8356</strain>
    </source>
</reference>
<organism evidence="2 3">
    <name type="scientific">Microbacterium proteolyticum</name>
    <dbReference type="NCBI Taxonomy" id="1572644"/>
    <lineage>
        <taxon>Bacteria</taxon>
        <taxon>Bacillati</taxon>
        <taxon>Actinomycetota</taxon>
        <taxon>Actinomycetes</taxon>
        <taxon>Micrococcales</taxon>
        <taxon>Microbacteriaceae</taxon>
        <taxon>Microbacterium</taxon>
    </lineage>
</organism>
<comment type="caution">
    <text evidence="2">The sequence shown here is derived from an EMBL/GenBank/DDBJ whole genome shotgun (WGS) entry which is preliminary data.</text>
</comment>
<accession>A0A7W5CKI4</accession>
<dbReference type="AlphaFoldDB" id="A0A7W5CKI4"/>
<name>A0A7W5CKI4_9MICO</name>
<feature type="region of interest" description="Disordered" evidence="1">
    <location>
        <begin position="1"/>
        <end position="29"/>
    </location>
</feature>
<proteinExistence type="predicted"/>
<sequence length="29" mass="3033">MSAVVRGTGDGRDAAGPHSRRPHTSKDDV</sequence>
<evidence type="ECO:0000313" key="3">
    <source>
        <dbReference type="Proteomes" id="UP000543579"/>
    </source>
</evidence>
<evidence type="ECO:0000313" key="2">
    <source>
        <dbReference type="EMBL" id="MBB3159380.1"/>
    </source>
</evidence>